<accession>A0A0L0CJB6</accession>
<dbReference type="AlphaFoldDB" id="A0A0L0CJB6"/>
<evidence type="ECO:0000256" key="2">
    <source>
        <dbReference type="SAM" id="SignalP"/>
    </source>
</evidence>
<dbReference type="EMBL" id="JRES01000319">
    <property type="protein sequence ID" value="KNC32341.1"/>
    <property type="molecule type" value="Genomic_DNA"/>
</dbReference>
<keyword evidence="1" id="KW-0472">Membrane</keyword>
<feature type="chain" id="PRO_5005536426" description="Ig-like domain-containing protein" evidence="2">
    <location>
        <begin position="28"/>
        <end position="198"/>
    </location>
</feature>
<proteinExistence type="predicted"/>
<feature type="domain" description="Ig-like" evidence="3">
    <location>
        <begin position="60"/>
        <end position="146"/>
    </location>
</feature>
<gene>
    <name evidence="4" type="ORF">FF38_12476</name>
</gene>
<evidence type="ECO:0000256" key="1">
    <source>
        <dbReference type="SAM" id="Phobius"/>
    </source>
</evidence>
<dbReference type="InterPro" id="IPR007110">
    <property type="entry name" value="Ig-like_dom"/>
</dbReference>
<evidence type="ECO:0000313" key="4">
    <source>
        <dbReference type="EMBL" id="KNC32341.1"/>
    </source>
</evidence>
<protein>
    <recommendedName>
        <fullName evidence="3">Ig-like domain-containing protein</fullName>
    </recommendedName>
</protein>
<dbReference type="Gene3D" id="2.60.40.10">
    <property type="entry name" value="Immunoglobulins"/>
    <property type="match status" value="1"/>
</dbReference>
<dbReference type="OrthoDB" id="8002045at2759"/>
<feature type="signal peptide" evidence="2">
    <location>
        <begin position="1"/>
        <end position="27"/>
    </location>
</feature>
<dbReference type="InterPro" id="IPR036179">
    <property type="entry name" value="Ig-like_dom_sf"/>
</dbReference>
<dbReference type="InterPro" id="IPR013783">
    <property type="entry name" value="Ig-like_fold"/>
</dbReference>
<dbReference type="OMA" id="QIMVSAS"/>
<comment type="caution">
    <text evidence="4">The sequence shown here is derived from an EMBL/GenBank/DDBJ whole genome shotgun (WGS) entry which is preliminary data.</text>
</comment>
<keyword evidence="2" id="KW-0732">Signal</keyword>
<organism evidence="4 5">
    <name type="scientific">Lucilia cuprina</name>
    <name type="common">Green bottle fly</name>
    <name type="synonym">Australian sheep blowfly</name>
    <dbReference type="NCBI Taxonomy" id="7375"/>
    <lineage>
        <taxon>Eukaryota</taxon>
        <taxon>Metazoa</taxon>
        <taxon>Ecdysozoa</taxon>
        <taxon>Arthropoda</taxon>
        <taxon>Hexapoda</taxon>
        <taxon>Insecta</taxon>
        <taxon>Pterygota</taxon>
        <taxon>Neoptera</taxon>
        <taxon>Endopterygota</taxon>
        <taxon>Diptera</taxon>
        <taxon>Brachycera</taxon>
        <taxon>Muscomorpha</taxon>
        <taxon>Oestroidea</taxon>
        <taxon>Calliphoridae</taxon>
        <taxon>Luciliinae</taxon>
        <taxon>Lucilia</taxon>
    </lineage>
</organism>
<dbReference type="Proteomes" id="UP000037069">
    <property type="component" value="Unassembled WGS sequence"/>
</dbReference>
<keyword evidence="1" id="KW-0812">Transmembrane</keyword>
<keyword evidence="1" id="KW-1133">Transmembrane helix</keyword>
<dbReference type="STRING" id="7375.A0A0L0CJB6"/>
<dbReference type="PROSITE" id="PS50835">
    <property type="entry name" value="IG_LIKE"/>
    <property type="match status" value="1"/>
</dbReference>
<dbReference type="SUPFAM" id="SSF48726">
    <property type="entry name" value="Immunoglobulin"/>
    <property type="match status" value="1"/>
</dbReference>
<evidence type="ECO:0000313" key="5">
    <source>
        <dbReference type="Proteomes" id="UP000037069"/>
    </source>
</evidence>
<name>A0A0L0CJB6_LUCCU</name>
<reference evidence="4 5" key="1">
    <citation type="journal article" date="2015" name="Nat. Commun.">
        <title>Lucilia cuprina genome unlocks parasitic fly biology to underpin future interventions.</title>
        <authorList>
            <person name="Anstead C.A."/>
            <person name="Korhonen P.K."/>
            <person name="Young N.D."/>
            <person name="Hall R.S."/>
            <person name="Jex A.R."/>
            <person name="Murali S.C."/>
            <person name="Hughes D.S."/>
            <person name="Lee S.F."/>
            <person name="Perry T."/>
            <person name="Stroehlein A.J."/>
            <person name="Ansell B.R."/>
            <person name="Breugelmans B."/>
            <person name="Hofmann A."/>
            <person name="Qu J."/>
            <person name="Dugan S."/>
            <person name="Lee S.L."/>
            <person name="Chao H."/>
            <person name="Dinh H."/>
            <person name="Han Y."/>
            <person name="Doddapaneni H.V."/>
            <person name="Worley K.C."/>
            <person name="Muzny D.M."/>
            <person name="Ioannidis P."/>
            <person name="Waterhouse R.M."/>
            <person name="Zdobnov E.M."/>
            <person name="James P.J."/>
            <person name="Bagnall N.H."/>
            <person name="Kotze A.C."/>
            <person name="Gibbs R.A."/>
            <person name="Richards S."/>
            <person name="Batterham P."/>
            <person name="Gasser R.B."/>
        </authorList>
    </citation>
    <scope>NUCLEOTIDE SEQUENCE [LARGE SCALE GENOMIC DNA]</scope>
    <source>
        <strain evidence="4 5">LS</strain>
        <tissue evidence="4">Full body</tissue>
    </source>
</reference>
<keyword evidence="5" id="KW-1185">Reference proteome</keyword>
<feature type="transmembrane region" description="Helical" evidence="1">
    <location>
        <begin position="176"/>
        <end position="196"/>
    </location>
</feature>
<sequence length="198" mass="22090">MHLNNITKGILSLIFIVGLFKITGIEADGNQKGSSDSKQAFDAYDYSDESETSNGEIPTPKSTITPYFENSLITVYATKDVENITLECLPKNFKDSVHQILWYNEEHPITNGNTSLAVDKYAIDNKYRLTILNYKKDTAGNFSCAVLPTEARQYVQIEFGAPPENIKDQNGASNRLIIEMGLMLTALAAIVSLNYFKF</sequence>
<evidence type="ECO:0000259" key="3">
    <source>
        <dbReference type="PROSITE" id="PS50835"/>
    </source>
</evidence>